<comment type="caution">
    <text evidence="2">The sequence shown here is derived from an EMBL/GenBank/DDBJ whole genome shotgun (WGS) entry which is preliminary data.</text>
</comment>
<dbReference type="AlphaFoldDB" id="A0A6L2PTG5"/>
<feature type="region of interest" description="Disordered" evidence="1">
    <location>
        <begin position="67"/>
        <end position="87"/>
    </location>
</feature>
<gene>
    <name evidence="2" type="ORF">Cfor_01168</name>
</gene>
<organism evidence="2 3">
    <name type="scientific">Coptotermes formosanus</name>
    <name type="common">Formosan subterranean termite</name>
    <dbReference type="NCBI Taxonomy" id="36987"/>
    <lineage>
        <taxon>Eukaryota</taxon>
        <taxon>Metazoa</taxon>
        <taxon>Ecdysozoa</taxon>
        <taxon>Arthropoda</taxon>
        <taxon>Hexapoda</taxon>
        <taxon>Insecta</taxon>
        <taxon>Pterygota</taxon>
        <taxon>Neoptera</taxon>
        <taxon>Polyneoptera</taxon>
        <taxon>Dictyoptera</taxon>
        <taxon>Blattodea</taxon>
        <taxon>Blattoidea</taxon>
        <taxon>Termitoidae</taxon>
        <taxon>Rhinotermitidae</taxon>
        <taxon>Coptotermes</taxon>
    </lineage>
</organism>
<evidence type="ECO:0000313" key="3">
    <source>
        <dbReference type="Proteomes" id="UP000502823"/>
    </source>
</evidence>
<dbReference type="OrthoDB" id="8191861at2759"/>
<evidence type="ECO:0000256" key="1">
    <source>
        <dbReference type="SAM" id="MobiDB-lite"/>
    </source>
</evidence>
<reference evidence="3" key="1">
    <citation type="submission" date="2020-01" db="EMBL/GenBank/DDBJ databases">
        <title>Draft genome sequence of the Termite Coptotermes fromosanus.</title>
        <authorList>
            <person name="Itakura S."/>
            <person name="Yosikawa Y."/>
            <person name="Umezawa K."/>
        </authorList>
    </citation>
    <scope>NUCLEOTIDE SEQUENCE [LARGE SCALE GENOMIC DNA]</scope>
</reference>
<keyword evidence="3" id="KW-1185">Reference proteome</keyword>
<sequence length="87" mass="9753">MIGANGGICHLLALKIELNGEFFTGPLMYCWFPCYGGSCGGYPLPQNPPSGGSLSWWFGFQFQWSRNKPRQGYPCRSGSRNRRRKGC</sequence>
<dbReference type="InParanoid" id="A0A6L2PTG5"/>
<accession>A0A6L2PTG5</accession>
<proteinExistence type="predicted"/>
<name>A0A6L2PTG5_COPFO</name>
<protein>
    <submittedName>
        <fullName evidence="2">Uncharacterized protein</fullName>
    </submittedName>
</protein>
<dbReference type="EMBL" id="BLKM01005966">
    <property type="protein sequence ID" value="GFG35849.1"/>
    <property type="molecule type" value="Genomic_DNA"/>
</dbReference>
<dbReference type="Proteomes" id="UP000502823">
    <property type="component" value="Unassembled WGS sequence"/>
</dbReference>
<evidence type="ECO:0000313" key="2">
    <source>
        <dbReference type="EMBL" id="GFG35849.1"/>
    </source>
</evidence>